<keyword evidence="7" id="KW-1185">Reference proteome</keyword>
<evidence type="ECO:0000313" key="6">
    <source>
        <dbReference type="EnsemblFungi" id="EJT80752"/>
    </source>
</evidence>
<reference evidence="6" key="4">
    <citation type="journal article" date="2015" name="G3 (Bethesda)">
        <title>Genome sequences of three phytopathogenic species of the Magnaporthaceae family of fungi.</title>
        <authorList>
            <person name="Okagaki L.H."/>
            <person name="Nunes C.C."/>
            <person name="Sailsbery J."/>
            <person name="Clay B."/>
            <person name="Brown D."/>
            <person name="John T."/>
            <person name="Oh Y."/>
            <person name="Young N."/>
            <person name="Fitzgerald M."/>
            <person name="Haas B.J."/>
            <person name="Zeng Q."/>
            <person name="Young S."/>
            <person name="Adiconis X."/>
            <person name="Fan L."/>
            <person name="Levin J.Z."/>
            <person name="Mitchell T.K."/>
            <person name="Okubara P.A."/>
            <person name="Farman M.L."/>
            <person name="Kohn L.M."/>
            <person name="Birren B."/>
            <person name="Ma L.-J."/>
            <person name="Dean R.A."/>
        </authorList>
    </citation>
    <scope>NUCLEOTIDE SEQUENCE</scope>
    <source>
        <strain evidence="6">R3-111a-1</strain>
    </source>
</reference>
<comment type="similarity">
    <text evidence="1">Belongs to the putative lipase ROG1 family.</text>
</comment>
<dbReference type="Gene3D" id="3.40.50.1820">
    <property type="entry name" value="alpha/beta hydrolase"/>
    <property type="match status" value="1"/>
</dbReference>
<dbReference type="eggNOG" id="KOG4658">
    <property type="taxonomic scope" value="Eukaryota"/>
</dbReference>
<dbReference type="EMBL" id="GL385395">
    <property type="protein sequence ID" value="EJT80752.1"/>
    <property type="molecule type" value="Genomic_DNA"/>
</dbReference>
<reference evidence="5" key="3">
    <citation type="submission" date="2010-09" db="EMBL/GenBank/DDBJ databases">
        <title>Annotation of Gaeumannomyces graminis var. tritici R3-111a-1.</title>
        <authorList>
            <consortium name="The Broad Institute Genome Sequencing Platform"/>
            <person name="Ma L.-J."/>
            <person name="Dead R."/>
            <person name="Young S.K."/>
            <person name="Zeng Q."/>
            <person name="Gargeya S."/>
            <person name="Fitzgerald M."/>
            <person name="Haas B."/>
            <person name="Abouelleil A."/>
            <person name="Alvarado L."/>
            <person name="Arachchi H.M."/>
            <person name="Berlin A."/>
            <person name="Brown A."/>
            <person name="Chapman S.B."/>
            <person name="Chen Z."/>
            <person name="Dunbar C."/>
            <person name="Freedman E."/>
            <person name="Gearin G."/>
            <person name="Gellesch M."/>
            <person name="Goldberg J."/>
            <person name="Griggs A."/>
            <person name="Gujja S."/>
            <person name="Heiman D."/>
            <person name="Howarth C."/>
            <person name="Larson L."/>
            <person name="Lui A."/>
            <person name="MacDonald P.J.P."/>
            <person name="Mehta T."/>
            <person name="Montmayeur A."/>
            <person name="Murphy C."/>
            <person name="Neiman D."/>
            <person name="Pearson M."/>
            <person name="Priest M."/>
            <person name="Roberts A."/>
            <person name="Saif S."/>
            <person name="Shea T."/>
            <person name="Shenoy N."/>
            <person name="Sisk P."/>
            <person name="Stolte C."/>
            <person name="Sykes S."/>
            <person name="Yandava C."/>
            <person name="Wortman J."/>
            <person name="Nusbaum C."/>
            <person name="Birren B."/>
        </authorList>
    </citation>
    <scope>NUCLEOTIDE SEQUENCE</scope>
    <source>
        <strain evidence="5">R3-111a-1</strain>
    </source>
</reference>
<dbReference type="EnsemblFungi" id="EJT80752">
    <property type="protein sequence ID" value="EJT80752"/>
    <property type="gene ID" value="GGTG_00746"/>
</dbReference>
<evidence type="ECO:0008006" key="8">
    <source>
        <dbReference type="Google" id="ProtNLM"/>
    </source>
</evidence>
<evidence type="ECO:0000256" key="1">
    <source>
        <dbReference type="ARBA" id="ARBA00007920"/>
    </source>
</evidence>
<dbReference type="GeneID" id="20341204"/>
<protein>
    <recommendedName>
        <fullName evidence="8">NB-ARC domain-containing protein</fullName>
    </recommendedName>
</protein>
<evidence type="ECO:0000313" key="5">
    <source>
        <dbReference type="EMBL" id="EJT80752.1"/>
    </source>
</evidence>
<gene>
    <name evidence="6" type="primary">20341204</name>
    <name evidence="5" type="ORF">GGTG_00746</name>
</gene>
<dbReference type="SUPFAM" id="SSF48452">
    <property type="entry name" value="TPR-like"/>
    <property type="match status" value="1"/>
</dbReference>
<name>J3NHK9_GAET3</name>
<dbReference type="Pfam" id="PF13424">
    <property type="entry name" value="TPR_12"/>
    <property type="match status" value="1"/>
</dbReference>
<dbReference type="OrthoDB" id="6161812at2759"/>
<dbReference type="InterPro" id="IPR019734">
    <property type="entry name" value="TPR_rpt"/>
</dbReference>
<reference evidence="7" key="1">
    <citation type="submission" date="2010-07" db="EMBL/GenBank/DDBJ databases">
        <title>The genome sequence of Gaeumannomyces graminis var. tritici strain R3-111a-1.</title>
        <authorList>
            <consortium name="The Broad Institute Genome Sequencing Platform"/>
            <person name="Ma L.-J."/>
            <person name="Dead R."/>
            <person name="Young S."/>
            <person name="Zeng Q."/>
            <person name="Koehrsen M."/>
            <person name="Alvarado L."/>
            <person name="Berlin A."/>
            <person name="Chapman S.B."/>
            <person name="Chen Z."/>
            <person name="Freedman E."/>
            <person name="Gellesch M."/>
            <person name="Goldberg J."/>
            <person name="Griggs A."/>
            <person name="Gujja S."/>
            <person name="Heilman E.R."/>
            <person name="Heiman D."/>
            <person name="Hepburn T."/>
            <person name="Howarth C."/>
            <person name="Jen D."/>
            <person name="Larson L."/>
            <person name="Mehta T."/>
            <person name="Neiman D."/>
            <person name="Pearson M."/>
            <person name="Roberts A."/>
            <person name="Saif S."/>
            <person name="Shea T."/>
            <person name="Shenoy N."/>
            <person name="Sisk P."/>
            <person name="Stolte C."/>
            <person name="Sykes S."/>
            <person name="Walk T."/>
            <person name="White J."/>
            <person name="Yandava C."/>
            <person name="Haas B."/>
            <person name="Nusbaum C."/>
            <person name="Birren B."/>
        </authorList>
    </citation>
    <scope>NUCLEOTIDE SEQUENCE [LARGE SCALE GENOMIC DNA]</scope>
    <source>
        <strain evidence="7">R3-111a-1</strain>
    </source>
</reference>
<dbReference type="GO" id="GO:0043531">
    <property type="term" value="F:ADP binding"/>
    <property type="evidence" value="ECO:0007669"/>
    <property type="project" value="InterPro"/>
</dbReference>
<sequence length="1120" mass="125172">MAPSNKKAKGDVKKEGRLYQILLSPKVQTLIIAVPGVGTPPPDEWLSEQTSAGERRLWFESIPGGVAPGIGVYGYHHGIDASGLSWHDLLEHGGRFVTALQQIIEELNLGHCPVLIVCHSLGGLIVKEALRLAYEQNYRNLLRALAGVILLGTPHSGTESRDKWQNATVMLSKKSKRLSSDDLTRLSKSSLLFEQAAVTVPILSVYETKETKVKSRLWITKKTLIMDEAFVKTNSSYEEMLGIAADHNTLCHVDTSAKHFGKISTFISTSLEDARLKIVKGSPIFDAPSSFGDFSDFTPETAASKSQGETGGSPNRRSTESRSPISRNTRRATAATSDMGFEIVPRLSAHPSFPVRRISGSRFPLHLVPVVRNREFFGRQNELAAIEKFFFDEDENRDSPGNALVRTFAICGPGGMGKTQVAGEFVHTRKDRFDMIFWVHADSSARLHDEFSRLAVKLGLVARDSTDARDQIITRDLVKGWLADPVKDRGATAAFWLLVFDNVDDMDVLEGFWPLDGPGCVLFTSRDPLAMKSTYLADTGIDLQPFSARESSSFLEKLTLKKGDSSAVHARLGGLPLAMTQMASVIIRRDLSYSEFAQSYDELTKREELFQSQYSKPGRKGHEKSIWTVWALESLKHGRSLLEVLSMLDPDGILEDLLTNEAAKPVQLKTFPKTPTEYQKARTELLQSSLISKDNSSKRIVIHRLIQDTARAKMTTAQFNETFDACLHLVSSMWPYEKFGWRHGVARWARCEELFPHVVTLRRLADQIQTLDGHGGDLKNRLRLPKLLIDAGWYYHETGHSTESEPYFDFSIKICRSILAQLKNSTPTQSGVTNGFIEADLKSMMAEVHHNLGCIGTETNRPEFTLHHFQLYNDMMIRESGSHTRGRDSRLHISWNELGNAFMMNRRWADGERCFTTSIESAKLQPDYKPTDASFPHVNLGLAYWLMGRHDAAMAQLKAGLCHREQAFGVNDSQSFITGRFLHAIGNVKASLGLYGESFVFHSRALAQYQKTIGKNHHRTGDVHVKMAEHFIRDKKFPAASEHICEALRIFGDRPAYRHEKMRALFKAAAMYSGQGKETEAVQARDRCAALYGELYPGSGKAAADLTDADVDDAVAFWSR</sequence>
<feature type="domain" description="DUF7779" evidence="4">
    <location>
        <begin position="630"/>
        <end position="718"/>
    </location>
</feature>
<dbReference type="SMART" id="SM00028">
    <property type="entry name" value="TPR"/>
    <property type="match status" value="6"/>
</dbReference>
<feature type="region of interest" description="Disordered" evidence="2">
    <location>
        <begin position="296"/>
        <end position="334"/>
    </location>
</feature>
<accession>J3NHK9</accession>
<evidence type="ECO:0000313" key="7">
    <source>
        <dbReference type="Proteomes" id="UP000006039"/>
    </source>
</evidence>
<dbReference type="AlphaFoldDB" id="J3NHK9"/>
<dbReference type="SUPFAM" id="SSF52540">
    <property type="entry name" value="P-loop containing nucleoside triphosphate hydrolases"/>
    <property type="match status" value="1"/>
</dbReference>
<dbReference type="Pfam" id="PF25000">
    <property type="entry name" value="DUF7779"/>
    <property type="match status" value="1"/>
</dbReference>
<dbReference type="PANTHER" id="PTHR35205:SF1">
    <property type="entry name" value="ZU5 DOMAIN-CONTAINING PROTEIN"/>
    <property type="match status" value="1"/>
</dbReference>
<dbReference type="SUPFAM" id="SSF53474">
    <property type="entry name" value="alpha/beta-Hydrolases"/>
    <property type="match status" value="1"/>
</dbReference>
<feature type="domain" description="DUF676" evidence="3">
    <location>
        <begin position="84"/>
        <end position="204"/>
    </location>
</feature>
<reference evidence="6" key="5">
    <citation type="submission" date="2018-04" db="UniProtKB">
        <authorList>
            <consortium name="EnsemblFungi"/>
        </authorList>
    </citation>
    <scope>IDENTIFICATION</scope>
    <source>
        <strain evidence="6">R3-111a-1</strain>
    </source>
</reference>
<dbReference type="Gene3D" id="3.40.50.300">
    <property type="entry name" value="P-loop containing nucleotide triphosphate hydrolases"/>
    <property type="match status" value="1"/>
</dbReference>
<evidence type="ECO:0000259" key="3">
    <source>
        <dbReference type="Pfam" id="PF05057"/>
    </source>
</evidence>
<dbReference type="Pfam" id="PF05057">
    <property type="entry name" value="DUF676"/>
    <property type="match status" value="1"/>
</dbReference>
<evidence type="ECO:0000256" key="2">
    <source>
        <dbReference type="SAM" id="MobiDB-lite"/>
    </source>
</evidence>
<dbReference type="VEuPathDB" id="FungiDB:GGTG_00746"/>
<reference evidence="5" key="2">
    <citation type="submission" date="2010-07" db="EMBL/GenBank/DDBJ databases">
        <authorList>
            <consortium name="The Broad Institute Genome Sequencing Platform"/>
            <consortium name="Broad Institute Genome Sequencing Center for Infectious Disease"/>
            <person name="Ma L.-J."/>
            <person name="Dead R."/>
            <person name="Young S."/>
            <person name="Zeng Q."/>
            <person name="Koehrsen M."/>
            <person name="Alvarado L."/>
            <person name="Berlin A."/>
            <person name="Chapman S.B."/>
            <person name="Chen Z."/>
            <person name="Freedman E."/>
            <person name="Gellesch M."/>
            <person name="Goldberg J."/>
            <person name="Griggs A."/>
            <person name="Gujja S."/>
            <person name="Heilman E.R."/>
            <person name="Heiman D."/>
            <person name="Hepburn T."/>
            <person name="Howarth C."/>
            <person name="Jen D."/>
            <person name="Larson L."/>
            <person name="Mehta T."/>
            <person name="Neiman D."/>
            <person name="Pearson M."/>
            <person name="Roberts A."/>
            <person name="Saif S."/>
            <person name="Shea T."/>
            <person name="Shenoy N."/>
            <person name="Sisk P."/>
            <person name="Stolte C."/>
            <person name="Sykes S."/>
            <person name="Walk T."/>
            <person name="White J."/>
            <person name="Yandava C."/>
            <person name="Haas B."/>
            <person name="Nusbaum C."/>
            <person name="Birren B."/>
        </authorList>
    </citation>
    <scope>NUCLEOTIDE SEQUENCE</scope>
    <source>
        <strain evidence="5">R3-111a-1</strain>
    </source>
</reference>
<dbReference type="InterPro" id="IPR027417">
    <property type="entry name" value="P-loop_NTPase"/>
</dbReference>
<dbReference type="InterPro" id="IPR029058">
    <property type="entry name" value="AB_hydrolase_fold"/>
</dbReference>
<feature type="compositionally biased region" description="Polar residues" evidence="2">
    <location>
        <begin position="301"/>
        <end position="327"/>
    </location>
</feature>
<dbReference type="Gene3D" id="1.25.40.10">
    <property type="entry name" value="Tetratricopeptide repeat domain"/>
    <property type="match status" value="2"/>
</dbReference>
<dbReference type="InterPro" id="IPR056681">
    <property type="entry name" value="DUF7779"/>
</dbReference>
<organism evidence="5">
    <name type="scientific">Gaeumannomyces tritici (strain R3-111a-1)</name>
    <name type="common">Wheat and barley take-all root rot fungus</name>
    <name type="synonym">Gaeumannomyces graminis var. tritici</name>
    <dbReference type="NCBI Taxonomy" id="644352"/>
    <lineage>
        <taxon>Eukaryota</taxon>
        <taxon>Fungi</taxon>
        <taxon>Dikarya</taxon>
        <taxon>Ascomycota</taxon>
        <taxon>Pezizomycotina</taxon>
        <taxon>Sordariomycetes</taxon>
        <taxon>Sordariomycetidae</taxon>
        <taxon>Magnaporthales</taxon>
        <taxon>Magnaporthaceae</taxon>
        <taxon>Gaeumannomyces</taxon>
    </lineage>
</organism>
<dbReference type="PANTHER" id="PTHR35205">
    <property type="entry name" value="NB-ARC AND TPR DOMAIN PROTEIN"/>
    <property type="match status" value="1"/>
</dbReference>
<proteinExistence type="inferred from homology"/>
<dbReference type="HOGENOM" id="CLU_000288_125_7_1"/>
<dbReference type="InterPro" id="IPR007751">
    <property type="entry name" value="DUF676_lipase-like"/>
</dbReference>
<dbReference type="RefSeq" id="XP_009216761.1">
    <property type="nucleotide sequence ID" value="XM_009218497.1"/>
</dbReference>
<evidence type="ECO:0000259" key="4">
    <source>
        <dbReference type="Pfam" id="PF25000"/>
    </source>
</evidence>
<dbReference type="Proteomes" id="UP000006039">
    <property type="component" value="Unassembled WGS sequence"/>
</dbReference>
<dbReference type="InterPro" id="IPR011990">
    <property type="entry name" value="TPR-like_helical_dom_sf"/>
</dbReference>